<name>A0A5J4NRL4_9TREM</name>
<evidence type="ECO:0008006" key="3">
    <source>
        <dbReference type="Google" id="ProtNLM"/>
    </source>
</evidence>
<protein>
    <recommendedName>
        <fullName evidence="3">Peptidase A2 domain-containing protein</fullName>
    </recommendedName>
</protein>
<keyword evidence="2" id="KW-1185">Reference proteome</keyword>
<evidence type="ECO:0000313" key="2">
    <source>
        <dbReference type="Proteomes" id="UP000324629"/>
    </source>
</evidence>
<dbReference type="EMBL" id="QNGE01001164">
    <property type="protein sequence ID" value="KAA3678265.1"/>
    <property type="molecule type" value="Genomic_DNA"/>
</dbReference>
<comment type="caution">
    <text evidence="1">The sequence shown here is derived from an EMBL/GenBank/DDBJ whole genome shotgun (WGS) entry which is preliminary data.</text>
</comment>
<accession>A0A5J4NRL4</accession>
<reference evidence="1 2" key="1">
    <citation type="journal article" date="2019" name="Gigascience">
        <title>Whole-genome sequence of the oriental lung fluke Paragonimus westermani.</title>
        <authorList>
            <person name="Oey H."/>
            <person name="Zakrzewski M."/>
            <person name="Narain K."/>
            <person name="Devi K.R."/>
            <person name="Agatsuma T."/>
            <person name="Nawaratna S."/>
            <person name="Gobert G.N."/>
            <person name="Jones M.K."/>
            <person name="Ragan M.A."/>
            <person name="McManus D.P."/>
            <person name="Krause L."/>
        </authorList>
    </citation>
    <scope>NUCLEOTIDE SEQUENCE [LARGE SCALE GENOMIC DNA]</scope>
    <source>
        <strain evidence="1 2">IND2009</strain>
    </source>
</reference>
<sequence length="194" mass="21160">MCLGSCYRVYDCRKRRKCGEENCGAEHRRVLHSIRHPATEPTEGAVCAHCGSANTAQRGEILRMILVRVVCPTEDVLTFAFLDSGSDTTMVSQELIGQLNLTGKPSEVKVTTITGSQVTPGRTVALEIRSLNGEDEVAVELAYSVPSLWLKPQVDAIRNGICKWPYLEGGSFGDIPNKRASIFIGNDVPKHIGC</sequence>
<proteinExistence type="predicted"/>
<organism evidence="1 2">
    <name type="scientific">Paragonimus westermani</name>
    <dbReference type="NCBI Taxonomy" id="34504"/>
    <lineage>
        <taxon>Eukaryota</taxon>
        <taxon>Metazoa</taxon>
        <taxon>Spiralia</taxon>
        <taxon>Lophotrochozoa</taxon>
        <taxon>Platyhelminthes</taxon>
        <taxon>Trematoda</taxon>
        <taxon>Digenea</taxon>
        <taxon>Plagiorchiida</taxon>
        <taxon>Troglotremata</taxon>
        <taxon>Troglotrematidae</taxon>
        <taxon>Paragonimus</taxon>
    </lineage>
</organism>
<gene>
    <name evidence="1" type="ORF">DEA37_0014449</name>
</gene>
<dbReference type="PANTHER" id="PTHR47331">
    <property type="entry name" value="PHD-TYPE DOMAIN-CONTAINING PROTEIN"/>
    <property type="match status" value="1"/>
</dbReference>
<dbReference type="AlphaFoldDB" id="A0A5J4NRL4"/>
<evidence type="ECO:0000313" key="1">
    <source>
        <dbReference type="EMBL" id="KAA3678265.1"/>
    </source>
</evidence>
<dbReference type="Proteomes" id="UP000324629">
    <property type="component" value="Unassembled WGS sequence"/>
</dbReference>
<dbReference type="PANTHER" id="PTHR47331:SF5">
    <property type="entry name" value="RIBONUCLEASE H"/>
    <property type="match status" value="1"/>
</dbReference>